<dbReference type="AlphaFoldDB" id="E4YLT3"/>
<dbReference type="Gene3D" id="2.60.120.10">
    <property type="entry name" value="Jelly Rolls"/>
    <property type="match status" value="1"/>
</dbReference>
<evidence type="ECO:0000256" key="9">
    <source>
        <dbReference type="ARBA" id="ARBA00023065"/>
    </source>
</evidence>
<comment type="subcellular location">
    <subcellularLocation>
        <location evidence="1">Membrane</location>
        <topology evidence="1">Multi-pass membrane protein</topology>
    </subcellularLocation>
</comment>
<evidence type="ECO:0000256" key="10">
    <source>
        <dbReference type="ARBA" id="ARBA00023136"/>
    </source>
</evidence>
<keyword evidence="11" id="KW-0407">Ion channel</keyword>
<keyword evidence="4 12" id="KW-0812">Transmembrane</keyword>
<dbReference type="GO" id="GO:0005886">
    <property type="term" value="C:plasma membrane"/>
    <property type="evidence" value="ECO:0007669"/>
    <property type="project" value="TreeGrafter"/>
</dbReference>
<evidence type="ECO:0000259" key="13">
    <source>
        <dbReference type="PROSITE" id="PS50042"/>
    </source>
</evidence>
<keyword evidence="6" id="KW-0851">Voltage-gated channel</keyword>
<dbReference type="InterPro" id="IPR003950">
    <property type="entry name" value="K_chnl_volt-dep_ELK"/>
</dbReference>
<dbReference type="CDD" id="cd00038">
    <property type="entry name" value="CAP_ED"/>
    <property type="match status" value="1"/>
</dbReference>
<feature type="transmembrane region" description="Helical" evidence="12">
    <location>
        <begin position="270"/>
        <end position="294"/>
    </location>
</feature>
<dbReference type="GO" id="GO:0034702">
    <property type="term" value="C:monoatomic ion channel complex"/>
    <property type="evidence" value="ECO:0007669"/>
    <property type="project" value="UniProtKB-KW"/>
</dbReference>
<evidence type="ECO:0000256" key="2">
    <source>
        <dbReference type="ARBA" id="ARBA00022448"/>
    </source>
</evidence>
<feature type="transmembrane region" description="Helical" evidence="12">
    <location>
        <begin position="169"/>
        <end position="193"/>
    </location>
</feature>
<dbReference type="PRINTS" id="PR01463">
    <property type="entry name" value="EAGCHANLFMLY"/>
</dbReference>
<name>E4YLT3_OIKDI</name>
<dbReference type="InterPro" id="IPR018490">
    <property type="entry name" value="cNMP-bd_dom_sf"/>
</dbReference>
<keyword evidence="2" id="KW-0813">Transport</keyword>
<keyword evidence="10 12" id="KW-0472">Membrane</keyword>
<evidence type="ECO:0000313" key="14">
    <source>
        <dbReference type="EMBL" id="CBY36444.1"/>
    </source>
</evidence>
<evidence type="ECO:0000256" key="6">
    <source>
        <dbReference type="ARBA" id="ARBA00022882"/>
    </source>
</evidence>
<reference evidence="14" key="1">
    <citation type="journal article" date="2010" name="Science">
        <title>Plasticity of animal genome architecture unmasked by rapid evolution of a pelagic tunicate.</title>
        <authorList>
            <person name="Denoeud F."/>
            <person name="Henriet S."/>
            <person name="Mungpakdee S."/>
            <person name="Aury J.M."/>
            <person name="Da Silva C."/>
            <person name="Brinkmann H."/>
            <person name="Mikhaleva J."/>
            <person name="Olsen L.C."/>
            <person name="Jubin C."/>
            <person name="Canestro C."/>
            <person name="Bouquet J.M."/>
            <person name="Danks G."/>
            <person name="Poulain J."/>
            <person name="Campsteijn C."/>
            <person name="Adamski M."/>
            <person name="Cross I."/>
            <person name="Yadetie F."/>
            <person name="Muffato M."/>
            <person name="Louis A."/>
            <person name="Butcher S."/>
            <person name="Tsagkogeorga G."/>
            <person name="Konrad A."/>
            <person name="Singh S."/>
            <person name="Jensen M.F."/>
            <person name="Cong E.H."/>
            <person name="Eikeseth-Otteraa H."/>
            <person name="Noel B."/>
            <person name="Anthouard V."/>
            <person name="Porcel B.M."/>
            <person name="Kachouri-Lafond R."/>
            <person name="Nishino A."/>
            <person name="Ugolini M."/>
            <person name="Chourrout P."/>
            <person name="Nishida H."/>
            <person name="Aasland R."/>
            <person name="Huzurbazar S."/>
            <person name="Westhof E."/>
            <person name="Delsuc F."/>
            <person name="Lehrach H."/>
            <person name="Reinhardt R."/>
            <person name="Weissenbach J."/>
            <person name="Roy S.W."/>
            <person name="Artiguenave F."/>
            <person name="Postlethwait J.H."/>
            <person name="Manak J.R."/>
            <person name="Thompson E.M."/>
            <person name="Jaillon O."/>
            <person name="Du Pasquier L."/>
            <person name="Boudinot P."/>
            <person name="Liberles D.A."/>
            <person name="Volff J.N."/>
            <person name="Philippe H."/>
            <person name="Lenhard B."/>
            <person name="Roest Crollius H."/>
            <person name="Wincker P."/>
            <person name="Chourrout D."/>
        </authorList>
    </citation>
    <scope>NUCLEOTIDE SEQUENCE [LARGE SCALE GENOMIC DNA]</scope>
</reference>
<keyword evidence="3" id="KW-0633">Potassium transport</keyword>
<keyword evidence="9" id="KW-0406">Ion transport</keyword>
<dbReference type="SUPFAM" id="SSF81324">
    <property type="entry name" value="Voltage-gated potassium channels"/>
    <property type="match status" value="1"/>
</dbReference>
<dbReference type="InterPro" id="IPR005821">
    <property type="entry name" value="Ion_trans_dom"/>
</dbReference>
<dbReference type="GO" id="GO:0005249">
    <property type="term" value="F:voltage-gated potassium channel activity"/>
    <property type="evidence" value="ECO:0007669"/>
    <property type="project" value="InterPro"/>
</dbReference>
<keyword evidence="8 12" id="KW-1133">Transmembrane helix</keyword>
<dbReference type="Gene3D" id="1.10.1200.260">
    <property type="match status" value="1"/>
</dbReference>
<dbReference type="InterPro" id="IPR000595">
    <property type="entry name" value="cNMP-bd_dom"/>
</dbReference>
<sequence>MTSALRQFRGQQKNDIPEYKMASRMPYGVVLHCGTFRSTWDLLIFICTIYVAALVPYQSVFKDSDYVLQKYAHSLINLSSFLLAVFIFDVILNFRTTFVSKSGNVVFNPSLISRNYIRSWFVIDLFAAIPIDLFTLFLNFPKNTLTSASNSATDIQVAYKLELLTQYGAIALTVSVLIFGMMAHWLACVWYLIGWNELNNIHRVINDTRQVGWLYELSNSLQRNYVVEVTNFTGGPTMAERYTTSLYFTLSSLTSVGFGNVSANTNNEKVFSVLVMLIGALMHAVVFGNVTAIIQRMYARRSQYDTRMRDMKEFFAFAQIDKNLQRRLIDYFNATWSKRKGMQQVDSTLQTFPSNLRGEIFQHLHSQFLNLPVFQYTSPSCRNFIALRVQRMFFTPDEFLVYEGDSLSHIYLVISGSMEVSRDGQITAIFGKGDLFGY</sequence>
<protein>
    <recommendedName>
        <fullName evidence="13">Cyclic nucleotide-binding domain-containing protein</fullName>
    </recommendedName>
</protein>
<dbReference type="InterPro" id="IPR014710">
    <property type="entry name" value="RmlC-like_jellyroll"/>
</dbReference>
<organism evidence="14">
    <name type="scientific">Oikopleura dioica</name>
    <name type="common">Tunicate</name>
    <dbReference type="NCBI Taxonomy" id="34765"/>
    <lineage>
        <taxon>Eukaryota</taxon>
        <taxon>Metazoa</taxon>
        <taxon>Chordata</taxon>
        <taxon>Tunicata</taxon>
        <taxon>Appendicularia</taxon>
        <taxon>Copelata</taxon>
        <taxon>Oikopleuridae</taxon>
        <taxon>Oikopleura</taxon>
    </lineage>
</organism>
<evidence type="ECO:0000256" key="1">
    <source>
        <dbReference type="ARBA" id="ARBA00004141"/>
    </source>
</evidence>
<dbReference type="PROSITE" id="PS50042">
    <property type="entry name" value="CNMP_BINDING_3"/>
    <property type="match status" value="1"/>
</dbReference>
<evidence type="ECO:0000256" key="7">
    <source>
        <dbReference type="ARBA" id="ARBA00022958"/>
    </source>
</evidence>
<evidence type="ECO:0000256" key="11">
    <source>
        <dbReference type="ARBA" id="ARBA00023303"/>
    </source>
</evidence>
<dbReference type="Proteomes" id="UP000011014">
    <property type="component" value="Unassembled WGS sequence"/>
</dbReference>
<feature type="non-terminal residue" evidence="14">
    <location>
        <position position="438"/>
    </location>
</feature>
<evidence type="ECO:0000256" key="3">
    <source>
        <dbReference type="ARBA" id="ARBA00022538"/>
    </source>
</evidence>
<feature type="transmembrane region" description="Helical" evidence="12">
    <location>
        <begin position="120"/>
        <end position="140"/>
    </location>
</feature>
<dbReference type="Pfam" id="PF00520">
    <property type="entry name" value="Ion_trans"/>
    <property type="match status" value="1"/>
</dbReference>
<accession>E4YLT3</accession>
<dbReference type="PANTHER" id="PTHR10217">
    <property type="entry name" value="VOLTAGE AND LIGAND GATED POTASSIUM CHANNEL"/>
    <property type="match status" value="1"/>
</dbReference>
<dbReference type="EMBL" id="FN654778">
    <property type="protein sequence ID" value="CBY36444.1"/>
    <property type="molecule type" value="Genomic_DNA"/>
</dbReference>
<dbReference type="GO" id="GO:0042391">
    <property type="term" value="P:regulation of membrane potential"/>
    <property type="evidence" value="ECO:0007669"/>
    <property type="project" value="TreeGrafter"/>
</dbReference>
<evidence type="ECO:0000256" key="12">
    <source>
        <dbReference type="SAM" id="Phobius"/>
    </source>
</evidence>
<dbReference type="PANTHER" id="PTHR10217:SF637">
    <property type="entry name" value="EAG-LIKE K[+] CHANNEL, ISOFORM A"/>
    <property type="match status" value="1"/>
</dbReference>
<dbReference type="InterPro" id="IPR050818">
    <property type="entry name" value="KCNH_animal-type"/>
</dbReference>
<dbReference type="Pfam" id="PF00027">
    <property type="entry name" value="cNMP_binding"/>
    <property type="match status" value="1"/>
</dbReference>
<dbReference type="Gene3D" id="1.10.287.70">
    <property type="match status" value="1"/>
</dbReference>
<dbReference type="PRINTS" id="PR01465">
    <property type="entry name" value="ELKCHANNEL"/>
</dbReference>
<feature type="transmembrane region" description="Helical" evidence="12">
    <location>
        <begin position="71"/>
        <end position="92"/>
    </location>
</feature>
<proteinExistence type="predicted"/>
<feature type="transmembrane region" description="Helical" evidence="12">
    <location>
        <begin position="42"/>
        <end position="59"/>
    </location>
</feature>
<dbReference type="SUPFAM" id="SSF51206">
    <property type="entry name" value="cAMP-binding domain-like"/>
    <property type="match status" value="1"/>
</dbReference>
<evidence type="ECO:0000256" key="4">
    <source>
        <dbReference type="ARBA" id="ARBA00022692"/>
    </source>
</evidence>
<gene>
    <name evidence="14" type="ORF">GSOID_T00029451001</name>
</gene>
<keyword evidence="7" id="KW-0630">Potassium</keyword>
<evidence type="ECO:0000256" key="5">
    <source>
        <dbReference type="ARBA" id="ARBA00022826"/>
    </source>
</evidence>
<evidence type="ECO:0000256" key="8">
    <source>
        <dbReference type="ARBA" id="ARBA00022989"/>
    </source>
</evidence>
<feature type="domain" description="Cyclic nucleotide-binding" evidence="13">
    <location>
        <begin position="373"/>
        <end position="438"/>
    </location>
</feature>
<keyword evidence="5" id="KW-0631">Potassium channel</keyword>
<dbReference type="InterPro" id="IPR003938">
    <property type="entry name" value="K_chnl_volt-dep_EAG/ELK/ERG"/>
</dbReference>